<organism evidence="1 2">
    <name type="scientific">Shewanella pealeana (strain ATCC 700345 / ANG-SQ1)</name>
    <dbReference type="NCBI Taxonomy" id="398579"/>
    <lineage>
        <taxon>Bacteria</taxon>
        <taxon>Pseudomonadati</taxon>
        <taxon>Pseudomonadota</taxon>
        <taxon>Gammaproteobacteria</taxon>
        <taxon>Alteromonadales</taxon>
        <taxon>Shewanellaceae</taxon>
        <taxon>Shewanella</taxon>
    </lineage>
</organism>
<sequence length="855" mass="94764">MKKTLIAVAIISLVACGGGDEATQAQPNTAPKMLISNAIAHEMVLGQENSALPLATYFSDADGDVLSYKLLSTELDVVISASSLTFGSAMTEGVYDVQVIALDDKGAQSQPLTIKLNVVDPAIPDLTVNGANEAYIANEVVTLAVKLDEEPAFPILYSWGQETGRTVESIDTESETLEFSVPGDISAQTLSFKLVLESDYASRSEIVNLAVYSPLAIDTVDTALTAFGERVRLVTSGGNGNDLSFTSSDEAIAKVDDNGEVTPLNAGSFTIRVIQEGLDLIPALDAEVDLVVSNPEGLRVYLDVPVQLTNGVSAFSAPNVPAIGQGKDTSFTTFAKVSFDDKEQITELENIDGVWSGVLLQVPADKLLILTTHSVDFAGQKTYQQSKEFILTEEGELTVQVQQVAVEAENIVSTPIDRCENYVDDKGNIYPISMQESIDGFGAKLQIWGYEIEQQFIRHHDCQPAYIQYFISGNLSEEINYLHGVNHNSGQISYTRYYDAVDAYGDPIKHIESREDESGHSLVLDDQPSGYEYYPSGRIRVKQWIAGEASSFIRAFGPDLIVYTDDETSTYSSMTWHDAAQTREKEKVFNPDGSPQWCSYLDPNSKQDVLYSNCELYNGSGDIKTEVDLDRQYAIDTNDQPIIEPINECQHFIDDDGTVYPIQEQTDSTGYVTTGYFKSGQYTYHNQCKPAMTRFYSSGNPEHAWTFRKGVNTHPDGYTSFAYYDLLDGEGKPILEMESKIENELYVIQEDAPSVVKYFTNGDIQYQAWMQTYDLGDWVYGRDAGPDVVTYGYGSNGYQQKSVYWYSKAGDRLKRKDFDSQGELDVCHYYQIDQLVQSDDACLNESELDIEFEIQ</sequence>
<dbReference type="KEGG" id="spl:Spea_3664"/>
<dbReference type="PROSITE" id="PS51257">
    <property type="entry name" value="PROKAR_LIPOPROTEIN"/>
    <property type="match status" value="1"/>
</dbReference>
<dbReference type="AlphaFoldDB" id="A8H8T8"/>
<reference evidence="1 2" key="1">
    <citation type="submission" date="2007-10" db="EMBL/GenBank/DDBJ databases">
        <title>Complete sequence of Shewanella pealeana ATCC 700345.</title>
        <authorList>
            <consortium name="US DOE Joint Genome Institute"/>
            <person name="Copeland A."/>
            <person name="Lucas S."/>
            <person name="Lapidus A."/>
            <person name="Barry K."/>
            <person name="Glavina del Rio T."/>
            <person name="Dalin E."/>
            <person name="Tice H."/>
            <person name="Pitluck S."/>
            <person name="Chertkov O."/>
            <person name="Brettin T."/>
            <person name="Bruce D."/>
            <person name="Detter J.C."/>
            <person name="Han C."/>
            <person name="Schmutz J."/>
            <person name="Larimer F."/>
            <person name="Land M."/>
            <person name="Hauser L."/>
            <person name="Kyrpides N."/>
            <person name="Kim E."/>
            <person name="Zhao J.-S.Z."/>
            <person name="Manno D."/>
            <person name="Hawari J."/>
            <person name="Richardson P."/>
        </authorList>
    </citation>
    <scope>NUCLEOTIDE SEQUENCE [LARGE SCALE GENOMIC DNA]</scope>
    <source>
        <strain evidence="2">ATCC 700345 / ANG-SQ1</strain>
    </source>
</reference>
<proteinExistence type="predicted"/>
<dbReference type="SUPFAM" id="SSF49373">
    <property type="entry name" value="Invasin/intimin cell-adhesion fragments"/>
    <property type="match status" value="1"/>
</dbReference>
<evidence type="ECO:0000313" key="1">
    <source>
        <dbReference type="EMBL" id="ABV88975.1"/>
    </source>
</evidence>
<name>A8H8T8_SHEPA</name>
<dbReference type="Proteomes" id="UP000002608">
    <property type="component" value="Chromosome"/>
</dbReference>
<accession>A8H8T8</accession>
<dbReference type="Gene3D" id="2.60.40.1080">
    <property type="match status" value="1"/>
</dbReference>
<dbReference type="OrthoDB" id="9800417at2"/>
<evidence type="ECO:0000313" key="2">
    <source>
        <dbReference type="Proteomes" id="UP000002608"/>
    </source>
</evidence>
<dbReference type="HOGENOM" id="CLU_333963_0_0_6"/>
<protein>
    <recommendedName>
        <fullName evidence="3">Cadherin domain-containing protein</fullName>
    </recommendedName>
</protein>
<dbReference type="InterPro" id="IPR008964">
    <property type="entry name" value="Invasin/intimin_cell_adhesion"/>
</dbReference>
<keyword evidence="2" id="KW-1185">Reference proteome</keyword>
<dbReference type="EMBL" id="CP000851">
    <property type="protein sequence ID" value="ABV88975.1"/>
    <property type="molecule type" value="Genomic_DNA"/>
</dbReference>
<gene>
    <name evidence="1" type="ordered locus">Spea_3664</name>
</gene>
<dbReference type="RefSeq" id="WP_012156859.1">
    <property type="nucleotide sequence ID" value="NC_009901.1"/>
</dbReference>
<evidence type="ECO:0008006" key="3">
    <source>
        <dbReference type="Google" id="ProtNLM"/>
    </source>
</evidence>